<evidence type="ECO:0000256" key="13">
    <source>
        <dbReference type="PIRSR" id="PIRSR606689-1"/>
    </source>
</evidence>
<dbReference type="Pfam" id="PF00025">
    <property type="entry name" value="Arf"/>
    <property type="match status" value="1"/>
</dbReference>
<feature type="binding site" evidence="12">
    <location>
        <position position="36"/>
    </location>
    <ligand>
        <name>GTP</name>
        <dbReference type="ChEBI" id="CHEBI:37565"/>
    </ligand>
</feature>
<keyword evidence="7 15" id="KW-0931">ER-Golgi transport</keyword>
<evidence type="ECO:0000256" key="2">
    <source>
        <dbReference type="ARBA" id="ARBA00004555"/>
    </source>
</evidence>
<dbReference type="Proteomes" id="UP000023152">
    <property type="component" value="Unassembled WGS sequence"/>
</dbReference>
<dbReference type="InterPro" id="IPR006689">
    <property type="entry name" value="Small_GTPase_ARF/SAR"/>
</dbReference>
<dbReference type="GO" id="GO:0005794">
    <property type="term" value="C:Golgi apparatus"/>
    <property type="evidence" value="ECO:0007669"/>
    <property type="project" value="UniProtKB-SubCell"/>
</dbReference>
<feature type="binding site" evidence="12">
    <location>
        <position position="35"/>
    </location>
    <ligand>
        <name>GTP</name>
        <dbReference type="ChEBI" id="CHEBI:37565"/>
    </ligand>
</feature>
<evidence type="ECO:0000256" key="9">
    <source>
        <dbReference type="ARBA" id="ARBA00023034"/>
    </source>
</evidence>
<dbReference type="AlphaFoldDB" id="X6NA19"/>
<keyword evidence="8 15" id="KW-0653">Protein transport</keyword>
<dbReference type="SMART" id="SM00177">
    <property type="entry name" value="ARF"/>
    <property type="match status" value="1"/>
</dbReference>
<evidence type="ECO:0000256" key="10">
    <source>
        <dbReference type="ARBA" id="ARBA00023134"/>
    </source>
</evidence>
<proteinExistence type="inferred from homology"/>
<feature type="binding site" evidence="12">
    <location>
        <position position="133"/>
    </location>
    <ligand>
        <name>GTP</name>
        <dbReference type="ChEBI" id="CHEBI:37565"/>
    </ligand>
</feature>
<feature type="binding site" evidence="12">
    <location>
        <position position="33"/>
    </location>
    <ligand>
        <name>GTP</name>
        <dbReference type="ChEBI" id="CHEBI:37565"/>
    </ligand>
</feature>
<evidence type="ECO:0000256" key="15">
    <source>
        <dbReference type="RuleBase" id="RU003926"/>
    </source>
</evidence>
<comment type="similarity">
    <text evidence="3 15">Belongs to the small GTPase superfamily. SAR1 family.</text>
</comment>
<evidence type="ECO:0000256" key="8">
    <source>
        <dbReference type="ARBA" id="ARBA00022927"/>
    </source>
</evidence>
<feature type="binding site" evidence="12">
    <location>
        <position position="196"/>
    </location>
    <ligand>
        <name>GTP</name>
        <dbReference type="ChEBI" id="CHEBI:37565"/>
    </ligand>
</feature>
<keyword evidence="11" id="KW-0479">Metal-binding</keyword>
<feature type="binding site" evidence="14">
    <location>
        <position position="35"/>
    </location>
    <ligand>
        <name>Mg(2+)</name>
        <dbReference type="ChEBI" id="CHEBI:18420"/>
    </ligand>
</feature>
<dbReference type="InterPro" id="IPR006687">
    <property type="entry name" value="Small_GTPase_SAR1"/>
</dbReference>
<reference evidence="16 17" key="1">
    <citation type="journal article" date="2013" name="Curr. Biol.">
        <title>The Genome of the Foraminiferan Reticulomyxa filosa.</title>
        <authorList>
            <person name="Glockner G."/>
            <person name="Hulsmann N."/>
            <person name="Schleicher M."/>
            <person name="Noegel A.A."/>
            <person name="Eichinger L."/>
            <person name="Gallinger C."/>
            <person name="Pawlowski J."/>
            <person name="Sierra R."/>
            <person name="Euteneuer U."/>
            <person name="Pillet L."/>
            <person name="Moustafa A."/>
            <person name="Platzer M."/>
            <person name="Groth M."/>
            <person name="Szafranski K."/>
            <person name="Schliwa M."/>
        </authorList>
    </citation>
    <scope>NUCLEOTIDE SEQUENCE [LARGE SCALE GENOMIC DNA]</scope>
</reference>
<dbReference type="GO" id="GO:0046872">
    <property type="term" value="F:metal ion binding"/>
    <property type="evidence" value="ECO:0007669"/>
    <property type="project" value="UniProtKB-KW"/>
</dbReference>
<dbReference type="GO" id="GO:0005783">
    <property type="term" value="C:endoplasmic reticulum"/>
    <property type="evidence" value="ECO:0007669"/>
    <property type="project" value="UniProtKB-SubCell"/>
</dbReference>
<keyword evidence="9 15" id="KW-0333">Golgi apparatus</keyword>
<evidence type="ECO:0000256" key="7">
    <source>
        <dbReference type="ARBA" id="ARBA00022892"/>
    </source>
</evidence>
<evidence type="ECO:0000256" key="4">
    <source>
        <dbReference type="ARBA" id="ARBA00022448"/>
    </source>
</evidence>
<keyword evidence="17" id="KW-1185">Reference proteome</keyword>
<feature type="binding site" evidence="13">
    <location>
        <begin position="130"/>
        <end position="133"/>
    </location>
    <ligand>
        <name>GTP</name>
        <dbReference type="ChEBI" id="CHEBI:37565"/>
    </ligand>
</feature>
<dbReference type="GO" id="GO:0006886">
    <property type="term" value="P:intracellular protein transport"/>
    <property type="evidence" value="ECO:0007669"/>
    <property type="project" value="InterPro"/>
</dbReference>
<feature type="binding site" evidence="13">
    <location>
        <position position="74"/>
    </location>
    <ligand>
        <name>GTP</name>
        <dbReference type="ChEBI" id="CHEBI:37565"/>
    </ligand>
</feature>
<comment type="caution">
    <text evidence="16">The sequence shown here is derived from an EMBL/GenBank/DDBJ whole genome shotgun (WGS) entry which is preliminary data.</text>
</comment>
<feature type="binding site" evidence="14">
    <location>
        <position position="52"/>
    </location>
    <ligand>
        <name>Mg(2+)</name>
        <dbReference type="ChEBI" id="CHEBI:18420"/>
    </ligand>
</feature>
<dbReference type="GO" id="GO:0003924">
    <property type="term" value="F:GTPase activity"/>
    <property type="evidence" value="ECO:0007669"/>
    <property type="project" value="InterPro"/>
</dbReference>
<dbReference type="GO" id="GO:0016192">
    <property type="term" value="P:vesicle-mediated transport"/>
    <property type="evidence" value="ECO:0007669"/>
    <property type="project" value="UniProtKB-KW"/>
</dbReference>
<dbReference type="EMBL" id="ASPP01010604">
    <property type="protein sequence ID" value="ETO22604.1"/>
    <property type="molecule type" value="Genomic_DNA"/>
</dbReference>
<evidence type="ECO:0000313" key="17">
    <source>
        <dbReference type="Proteomes" id="UP000023152"/>
    </source>
</evidence>
<dbReference type="OMA" id="GLWNKHG"/>
<feature type="binding site" evidence="11">
    <location>
        <position position="30"/>
    </location>
    <ligand>
        <name>Mg(2+)</name>
        <dbReference type="ChEBI" id="CHEBI:18420"/>
    </ligand>
</feature>
<dbReference type="PRINTS" id="PR00328">
    <property type="entry name" value="SAR1GTPBP"/>
</dbReference>
<keyword evidence="11" id="KW-0460">Magnesium</keyword>
<dbReference type="SMART" id="SM00178">
    <property type="entry name" value="SAR"/>
    <property type="match status" value="1"/>
</dbReference>
<gene>
    <name evidence="16" type="ORF">RFI_14591</name>
</gene>
<dbReference type="SUPFAM" id="SSF52540">
    <property type="entry name" value="P-loop containing nucleoside triphosphate hydrolases"/>
    <property type="match status" value="1"/>
</dbReference>
<name>X6NA19_RETFI</name>
<sequence length="214" mass="24114">MSFLWNWFFKALNYIGLANKDATILFLGLDNAGKTTLLHVLRDNQAHVSEPTRHATSEDLVMGSVKFTTYDLGGHYAARRIWKDYCHQVDGIVFLVDAADSDRFEESRKELTNLLSSQDLKDVPFLVLGNKVDKKVKFIFYEGKSKLILTSNCLFCLKGAVGEKELRSSLSLTQTTGKTGTPEKGSRPVELFMCSVIKRKGFADGFKWLANFIE</sequence>
<evidence type="ECO:0000256" key="12">
    <source>
        <dbReference type="PIRSR" id="PIRSR606687-2"/>
    </source>
</evidence>
<keyword evidence="6 15" id="KW-0256">Endoplasmic reticulum</keyword>
<evidence type="ECO:0000256" key="11">
    <source>
        <dbReference type="PIRSR" id="PIRSR606687-1"/>
    </source>
</evidence>
<feature type="binding site" evidence="12">
    <location>
        <position position="31"/>
    </location>
    <ligand>
        <name>GTP</name>
        <dbReference type="ChEBI" id="CHEBI:37565"/>
    </ligand>
</feature>
<evidence type="ECO:0000256" key="3">
    <source>
        <dbReference type="ARBA" id="ARBA00007507"/>
    </source>
</evidence>
<dbReference type="Gene3D" id="3.40.50.300">
    <property type="entry name" value="P-loop containing nucleotide triphosphate hydrolases"/>
    <property type="match status" value="2"/>
</dbReference>
<evidence type="ECO:0000256" key="5">
    <source>
        <dbReference type="ARBA" id="ARBA00022741"/>
    </source>
</evidence>
<evidence type="ECO:0000256" key="1">
    <source>
        <dbReference type="ARBA" id="ARBA00004240"/>
    </source>
</evidence>
<organism evidence="16 17">
    <name type="scientific">Reticulomyxa filosa</name>
    <dbReference type="NCBI Taxonomy" id="46433"/>
    <lineage>
        <taxon>Eukaryota</taxon>
        <taxon>Sar</taxon>
        <taxon>Rhizaria</taxon>
        <taxon>Retaria</taxon>
        <taxon>Foraminifera</taxon>
        <taxon>Monothalamids</taxon>
        <taxon>Reticulomyxidae</taxon>
        <taxon>Reticulomyxa</taxon>
    </lineage>
</organism>
<dbReference type="PROSITE" id="PS51422">
    <property type="entry name" value="SAR1"/>
    <property type="match status" value="1"/>
</dbReference>
<dbReference type="InterPro" id="IPR027417">
    <property type="entry name" value="P-loop_NTPase"/>
</dbReference>
<dbReference type="PROSITE" id="PS51417">
    <property type="entry name" value="ARF"/>
    <property type="match status" value="1"/>
</dbReference>
<feature type="binding site" evidence="12">
    <location>
        <position position="130"/>
    </location>
    <ligand>
        <name>GTP</name>
        <dbReference type="ChEBI" id="CHEBI:37565"/>
    </ligand>
</feature>
<evidence type="ECO:0000256" key="6">
    <source>
        <dbReference type="ARBA" id="ARBA00022824"/>
    </source>
</evidence>
<feature type="binding site" evidence="12">
    <location>
        <position position="131"/>
    </location>
    <ligand>
        <name>GTP</name>
        <dbReference type="ChEBI" id="CHEBI:37565"/>
    </ligand>
</feature>
<dbReference type="OrthoDB" id="2011769at2759"/>
<feature type="binding site" evidence="12">
    <location>
        <position position="197"/>
    </location>
    <ligand>
        <name>GTP</name>
        <dbReference type="ChEBI" id="CHEBI:37565"/>
    </ligand>
</feature>
<feature type="binding site" evidence="13">
    <location>
        <begin position="28"/>
        <end position="35"/>
    </location>
    <ligand>
        <name>GTP</name>
        <dbReference type="ChEBI" id="CHEBI:37565"/>
    </ligand>
</feature>
<evidence type="ECO:0000313" key="16">
    <source>
        <dbReference type="EMBL" id="ETO22604.1"/>
    </source>
</evidence>
<feature type="binding site" evidence="12">
    <location>
        <position position="34"/>
    </location>
    <ligand>
        <name>GTP</name>
        <dbReference type="ChEBI" id="CHEBI:37565"/>
    </ligand>
</feature>
<evidence type="ECO:0000256" key="14">
    <source>
        <dbReference type="PIRSR" id="PIRSR606689-2"/>
    </source>
</evidence>
<keyword evidence="10 13" id="KW-0342">GTP-binding</keyword>
<keyword evidence="5 12" id="KW-0547">Nucleotide-binding</keyword>
<protein>
    <submittedName>
        <fullName evidence="16">Small GTP-binding protein sar1</fullName>
    </submittedName>
</protein>
<dbReference type="NCBIfam" id="TIGR00231">
    <property type="entry name" value="small_GTP"/>
    <property type="match status" value="1"/>
</dbReference>
<dbReference type="CDD" id="cd00879">
    <property type="entry name" value="Sar1"/>
    <property type="match status" value="1"/>
</dbReference>
<dbReference type="PANTHER" id="PTHR45684">
    <property type="entry name" value="RE74312P"/>
    <property type="match status" value="1"/>
</dbReference>
<keyword evidence="4 15" id="KW-0813">Transport</keyword>
<comment type="subcellular location">
    <subcellularLocation>
        <location evidence="1">Endoplasmic reticulum</location>
    </subcellularLocation>
    <subcellularLocation>
        <location evidence="2">Golgi apparatus</location>
    </subcellularLocation>
</comment>
<dbReference type="GO" id="GO:0005525">
    <property type="term" value="F:GTP binding"/>
    <property type="evidence" value="ECO:0007669"/>
    <property type="project" value="UniProtKB-KW"/>
</dbReference>
<dbReference type="InterPro" id="IPR005225">
    <property type="entry name" value="Small_GTP-bd"/>
</dbReference>
<accession>X6NA19</accession>